<dbReference type="InterPro" id="IPR056924">
    <property type="entry name" value="SH3_Tf2-1"/>
</dbReference>
<sequence>MIPEWKWNGVTMDFISGKDVIWVIVDRLTKSAHFIPVKTDYSLEKLAELNVSEIVKLHGVPLSIISDRDLRFTSIFWGKLHKALGSKLNFSIAFHRQTDGQFERIIQILEDMLRYQASIKMAPYKALYGHKCRSPLFLFELSEKKLIRIDLVRKTEEKKSYTDLKRKNIKFPVGEKVFLKVSPWKRVLQFGRKGKLSPRFIGPYEVLERIGSVAYHLALASKLDKIHKVFHVSMLQRYRSGLSHILSTEEIEL</sequence>
<evidence type="ECO:0000259" key="1">
    <source>
        <dbReference type="PROSITE" id="PS50994"/>
    </source>
</evidence>
<dbReference type="PROSITE" id="PS50994">
    <property type="entry name" value="INTEGRASE"/>
    <property type="match status" value="1"/>
</dbReference>
<evidence type="ECO:0000313" key="3">
    <source>
        <dbReference type="Proteomes" id="UP000325315"/>
    </source>
</evidence>
<dbReference type="AlphaFoldDB" id="A0A5B6UVH0"/>
<dbReference type="Proteomes" id="UP000325315">
    <property type="component" value="Unassembled WGS sequence"/>
</dbReference>
<dbReference type="GO" id="GO:0015074">
    <property type="term" value="P:DNA integration"/>
    <property type="evidence" value="ECO:0007669"/>
    <property type="project" value="InterPro"/>
</dbReference>
<name>A0A5B6UVH0_9ROSI</name>
<comment type="caution">
    <text evidence="2">The sequence shown here is derived from an EMBL/GenBank/DDBJ whole genome shotgun (WGS) entry which is preliminary data.</text>
</comment>
<dbReference type="GO" id="GO:0003676">
    <property type="term" value="F:nucleic acid binding"/>
    <property type="evidence" value="ECO:0007669"/>
    <property type="project" value="InterPro"/>
</dbReference>
<dbReference type="EMBL" id="SMMG02000009">
    <property type="protein sequence ID" value="KAA3462060.1"/>
    <property type="molecule type" value="Genomic_DNA"/>
</dbReference>
<protein>
    <submittedName>
        <fullName evidence="2">DNA/RNA polymerases superfamily protein</fullName>
    </submittedName>
</protein>
<dbReference type="Pfam" id="PF24626">
    <property type="entry name" value="SH3_Tf2-1"/>
    <property type="match status" value="1"/>
</dbReference>
<dbReference type="InterPro" id="IPR001584">
    <property type="entry name" value="Integrase_cat-core"/>
</dbReference>
<dbReference type="InterPro" id="IPR012337">
    <property type="entry name" value="RNaseH-like_sf"/>
</dbReference>
<evidence type="ECO:0000313" key="2">
    <source>
        <dbReference type="EMBL" id="KAA3462060.1"/>
    </source>
</evidence>
<keyword evidence="3" id="KW-1185">Reference proteome</keyword>
<dbReference type="Gene3D" id="3.30.420.10">
    <property type="entry name" value="Ribonuclease H-like superfamily/Ribonuclease H"/>
    <property type="match status" value="1"/>
</dbReference>
<accession>A0A5B6UVH0</accession>
<dbReference type="PANTHER" id="PTHR45835:SF99">
    <property type="entry name" value="CHROMO DOMAIN-CONTAINING PROTEIN-RELATED"/>
    <property type="match status" value="1"/>
</dbReference>
<feature type="domain" description="Integrase catalytic" evidence="1">
    <location>
        <begin position="1"/>
        <end position="114"/>
    </location>
</feature>
<proteinExistence type="predicted"/>
<dbReference type="OrthoDB" id="997247at2759"/>
<organism evidence="2 3">
    <name type="scientific">Gossypium australe</name>
    <dbReference type="NCBI Taxonomy" id="47621"/>
    <lineage>
        <taxon>Eukaryota</taxon>
        <taxon>Viridiplantae</taxon>
        <taxon>Streptophyta</taxon>
        <taxon>Embryophyta</taxon>
        <taxon>Tracheophyta</taxon>
        <taxon>Spermatophyta</taxon>
        <taxon>Magnoliopsida</taxon>
        <taxon>eudicotyledons</taxon>
        <taxon>Gunneridae</taxon>
        <taxon>Pentapetalae</taxon>
        <taxon>rosids</taxon>
        <taxon>malvids</taxon>
        <taxon>Malvales</taxon>
        <taxon>Malvaceae</taxon>
        <taxon>Malvoideae</taxon>
        <taxon>Gossypium</taxon>
    </lineage>
</organism>
<gene>
    <name evidence="2" type="ORF">EPI10_028584</name>
</gene>
<dbReference type="PANTHER" id="PTHR45835">
    <property type="entry name" value="YALI0A06105P"/>
    <property type="match status" value="1"/>
</dbReference>
<dbReference type="SUPFAM" id="SSF53098">
    <property type="entry name" value="Ribonuclease H-like"/>
    <property type="match status" value="1"/>
</dbReference>
<reference evidence="3" key="1">
    <citation type="journal article" date="2019" name="Plant Biotechnol. J.">
        <title>Genome sequencing of the Australian wild diploid species Gossypium australe highlights disease resistance and delayed gland morphogenesis.</title>
        <authorList>
            <person name="Cai Y."/>
            <person name="Cai X."/>
            <person name="Wang Q."/>
            <person name="Wang P."/>
            <person name="Zhang Y."/>
            <person name="Cai C."/>
            <person name="Xu Y."/>
            <person name="Wang K."/>
            <person name="Zhou Z."/>
            <person name="Wang C."/>
            <person name="Geng S."/>
            <person name="Li B."/>
            <person name="Dong Q."/>
            <person name="Hou Y."/>
            <person name="Wang H."/>
            <person name="Ai P."/>
            <person name="Liu Z."/>
            <person name="Yi F."/>
            <person name="Sun M."/>
            <person name="An G."/>
            <person name="Cheng J."/>
            <person name="Zhang Y."/>
            <person name="Shi Q."/>
            <person name="Xie Y."/>
            <person name="Shi X."/>
            <person name="Chang Y."/>
            <person name="Huang F."/>
            <person name="Chen Y."/>
            <person name="Hong S."/>
            <person name="Mi L."/>
            <person name="Sun Q."/>
            <person name="Zhang L."/>
            <person name="Zhou B."/>
            <person name="Peng R."/>
            <person name="Zhang X."/>
            <person name="Liu F."/>
        </authorList>
    </citation>
    <scope>NUCLEOTIDE SEQUENCE [LARGE SCALE GENOMIC DNA]</scope>
    <source>
        <strain evidence="3">cv. PA1801</strain>
    </source>
</reference>
<dbReference type="InterPro" id="IPR036397">
    <property type="entry name" value="RNaseH_sf"/>
</dbReference>